<dbReference type="EMBL" id="KV454430">
    <property type="protein sequence ID" value="ODQ80181.1"/>
    <property type="molecule type" value="Genomic_DNA"/>
</dbReference>
<dbReference type="STRING" id="984486.A0A1E3QR79"/>
<reference evidence="3" key="1">
    <citation type="submission" date="2016-05" db="EMBL/GenBank/DDBJ databases">
        <title>Comparative genomics of biotechnologically important yeasts.</title>
        <authorList>
            <consortium name="DOE Joint Genome Institute"/>
            <person name="Riley R."/>
            <person name="Haridas S."/>
            <person name="Wolfe K.H."/>
            <person name="Lopes M.R."/>
            <person name="Hittinger C.T."/>
            <person name="Goker M."/>
            <person name="Salamov A."/>
            <person name="Wisecaver J."/>
            <person name="Long T.M."/>
            <person name="Aerts A.L."/>
            <person name="Barry K."/>
            <person name="Choi C."/>
            <person name="Clum A."/>
            <person name="Coughlan A.Y."/>
            <person name="Deshpande S."/>
            <person name="Douglass A.P."/>
            <person name="Hanson S.J."/>
            <person name="Klenk H.-P."/>
            <person name="Labutti K."/>
            <person name="Lapidus A."/>
            <person name="Lindquist E."/>
            <person name="Lipzen A."/>
            <person name="Meier-Kolthoff J.P."/>
            <person name="Ohm R.A."/>
            <person name="Otillar R.P."/>
            <person name="Pangilinan J."/>
            <person name="Peng Y."/>
            <person name="Rokas A."/>
            <person name="Rosa C.A."/>
            <person name="Scheuner C."/>
            <person name="Sibirny A.A."/>
            <person name="Slot J.C."/>
            <person name="Stielow J.B."/>
            <person name="Sun H."/>
            <person name="Kurtzman C.P."/>
            <person name="Blackwell M."/>
            <person name="Grigoriev I.V."/>
            <person name="Jeffries T.W."/>
        </authorList>
    </citation>
    <scope>NUCLEOTIDE SEQUENCE [LARGE SCALE GENOMIC DNA]</scope>
    <source>
        <strain evidence="3">NRRL Y-12698</strain>
    </source>
</reference>
<evidence type="ECO:0000256" key="1">
    <source>
        <dbReference type="SAM" id="Phobius"/>
    </source>
</evidence>
<feature type="transmembrane region" description="Helical" evidence="1">
    <location>
        <begin position="140"/>
        <end position="162"/>
    </location>
</feature>
<dbReference type="RefSeq" id="XP_018985509.1">
    <property type="nucleotide sequence ID" value="XM_019128675.1"/>
</dbReference>
<feature type="transmembrane region" description="Helical" evidence="1">
    <location>
        <begin position="87"/>
        <end position="120"/>
    </location>
</feature>
<gene>
    <name evidence="2" type="ORF">BABINDRAFT_161157</name>
</gene>
<keyword evidence="1" id="KW-0472">Membrane</keyword>
<keyword evidence="1" id="KW-1133">Transmembrane helix</keyword>
<accession>A0A1E3QR79</accession>
<dbReference type="PANTHER" id="PTHR35519">
    <property type="entry name" value="MEMBRANE PROTEINS"/>
    <property type="match status" value="1"/>
</dbReference>
<dbReference type="AlphaFoldDB" id="A0A1E3QR79"/>
<dbReference type="Proteomes" id="UP000094336">
    <property type="component" value="Unassembled WGS sequence"/>
</dbReference>
<dbReference type="InterPro" id="IPR025187">
    <property type="entry name" value="DUF4112"/>
</dbReference>
<proteinExistence type="predicted"/>
<dbReference type="PANTHER" id="PTHR35519:SF2">
    <property type="entry name" value="PH DOMAIN PROTEIN"/>
    <property type="match status" value="1"/>
</dbReference>
<evidence type="ECO:0000313" key="2">
    <source>
        <dbReference type="EMBL" id="ODQ80181.1"/>
    </source>
</evidence>
<dbReference type="OrthoDB" id="2103474at2759"/>
<protein>
    <submittedName>
        <fullName evidence="2">Uncharacterized protein</fullName>
    </submittedName>
</protein>
<evidence type="ECO:0000313" key="3">
    <source>
        <dbReference type="Proteomes" id="UP000094336"/>
    </source>
</evidence>
<organism evidence="2 3">
    <name type="scientific">Babjeviella inositovora NRRL Y-12698</name>
    <dbReference type="NCBI Taxonomy" id="984486"/>
    <lineage>
        <taxon>Eukaryota</taxon>
        <taxon>Fungi</taxon>
        <taxon>Dikarya</taxon>
        <taxon>Ascomycota</taxon>
        <taxon>Saccharomycotina</taxon>
        <taxon>Pichiomycetes</taxon>
        <taxon>Serinales incertae sedis</taxon>
        <taxon>Babjeviella</taxon>
    </lineage>
</organism>
<sequence length="248" mass="27586">MGLPTKIIKLIASKVFGVNLNFTRYLGIEDPYYEIVETPTVDKHGRPTHPKTRKLHRRKRPIPAGINAHDESCLKLVKSAAYRLDMWFGFLGIHVGVSSLFGLIPVVGPVINGIFSFYIYYLCTQTSESLPLWLHAQLLFNIALDFVLGSIPIVGDIILLAYKANSRNCLLLNKHLTFVGERNQGIVDLDEMGEFGSINNLDPRVSKKLRQVADQLPENLDKKAVSAFSKVSETVAASLKQKKAEPAA</sequence>
<keyword evidence="3" id="KW-1185">Reference proteome</keyword>
<keyword evidence="1" id="KW-0812">Transmembrane</keyword>
<name>A0A1E3QR79_9ASCO</name>
<dbReference type="GeneID" id="30146528"/>
<dbReference type="Pfam" id="PF13430">
    <property type="entry name" value="DUF4112"/>
    <property type="match status" value="1"/>
</dbReference>